<keyword evidence="11 12" id="KW-0326">Glycosidase</keyword>
<dbReference type="FunFam" id="1.10.340.30:FF:000001">
    <property type="entry name" value="Endonuclease III"/>
    <property type="match status" value="1"/>
</dbReference>
<keyword evidence="9 12" id="KW-0234">DNA repair</keyword>
<evidence type="ECO:0000256" key="3">
    <source>
        <dbReference type="ARBA" id="ARBA00022723"/>
    </source>
</evidence>
<feature type="binding site" evidence="12">
    <location>
        <position position="237"/>
    </location>
    <ligand>
        <name>[4Fe-4S] cluster</name>
        <dbReference type="ChEBI" id="CHEBI:49883"/>
    </ligand>
</feature>
<dbReference type="PANTHER" id="PTHR10359:SF18">
    <property type="entry name" value="ENDONUCLEASE III"/>
    <property type="match status" value="1"/>
</dbReference>
<feature type="domain" description="HhH-GPD" evidence="13">
    <location>
        <begin position="72"/>
        <end position="219"/>
    </location>
</feature>
<dbReference type="FunFam" id="1.10.1670.10:FF:000001">
    <property type="entry name" value="Endonuclease III"/>
    <property type="match status" value="1"/>
</dbReference>
<evidence type="ECO:0000259" key="13">
    <source>
        <dbReference type="SMART" id="SM00478"/>
    </source>
</evidence>
<evidence type="ECO:0000256" key="6">
    <source>
        <dbReference type="ARBA" id="ARBA00023004"/>
    </source>
</evidence>
<dbReference type="PANTHER" id="PTHR10359">
    <property type="entry name" value="A/G-SPECIFIC ADENINE GLYCOSYLASE/ENDONUCLEASE III"/>
    <property type="match status" value="1"/>
</dbReference>
<sequence length="244" mass="27723">MLFKRGDKFFLDIQKTWCTNTMKGRLNVHNTGGHYSRSPIDNATKILNLKYPEVKTQLNYNTPFELLIATILSAQCTDKQVNIVTKKLFEKLKTPYDFAEAPIELIEKFIKSTGFFRNKAKNIKNCSKNIIEKHNGEVPDSIEELTGLAGVGRKTANVVLGAAFGIPGIVVDTHVARISQRLSLSDNKDPVRIEFDLMKIIPKREWNDFCLRLIYFGREVCKARKPLCPSCPLTNLCDYQHKTG</sequence>
<dbReference type="Gene3D" id="1.10.340.30">
    <property type="entry name" value="Hypothetical protein, domain 2"/>
    <property type="match status" value="1"/>
</dbReference>
<dbReference type="GO" id="GO:0019104">
    <property type="term" value="F:DNA N-glycosylase activity"/>
    <property type="evidence" value="ECO:0007669"/>
    <property type="project" value="UniProtKB-UniRule"/>
</dbReference>
<evidence type="ECO:0000256" key="8">
    <source>
        <dbReference type="ARBA" id="ARBA00023125"/>
    </source>
</evidence>
<dbReference type="InterPro" id="IPR023170">
    <property type="entry name" value="HhH_base_excis_C"/>
</dbReference>
<evidence type="ECO:0000256" key="9">
    <source>
        <dbReference type="ARBA" id="ARBA00023204"/>
    </source>
</evidence>
<dbReference type="Pfam" id="PF00730">
    <property type="entry name" value="HhH-GPD"/>
    <property type="match status" value="1"/>
</dbReference>
<dbReference type="PROSITE" id="PS01155">
    <property type="entry name" value="ENDONUCLEASE_III_2"/>
    <property type="match status" value="1"/>
</dbReference>
<dbReference type="AlphaFoldDB" id="E1YM42"/>
<gene>
    <name evidence="12" type="primary">nth</name>
    <name evidence="14" type="ORF">N47_E46870</name>
</gene>
<dbReference type="InterPro" id="IPR000445">
    <property type="entry name" value="HhH_motif"/>
</dbReference>
<dbReference type="InterPro" id="IPR011257">
    <property type="entry name" value="DNA_glycosylase"/>
</dbReference>
<keyword evidence="14" id="KW-0255">Endonuclease</keyword>
<evidence type="ECO:0000256" key="5">
    <source>
        <dbReference type="ARBA" id="ARBA00022801"/>
    </source>
</evidence>
<dbReference type="GO" id="GO:0051539">
    <property type="term" value="F:4 iron, 4 sulfur cluster binding"/>
    <property type="evidence" value="ECO:0007669"/>
    <property type="project" value="UniProtKB-UniRule"/>
</dbReference>
<protein>
    <recommendedName>
        <fullName evidence="12">Endonuclease III</fullName>
        <ecNumber evidence="12">4.2.99.18</ecNumber>
    </recommendedName>
    <alternativeName>
        <fullName evidence="12">DNA-(apurinic or apyrimidinic site) lyase</fullName>
    </alternativeName>
</protein>
<accession>E1YM42</accession>
<dbReference type="Pfam" id="PF00633">
    <property type="entry name" value="HHH"/>
    <property type="match status" value="1"/>
</dbReference>
<reference evidence="14" key="1">
    <citation type="journal article" date="2011" name="Environ. Microbiol.">
        <title>Genomic insights into the metabolic potential of the polycyclic aromatic hydrocarbon degrading sulfate-reducing Deltaproteobacterium N47.</title>
        <authorList>
            <person name="Bergmann F."/>
            <person name="Selesi D."/>
            <person name="Weinmaier T."/>
            <person name="Tischler P."/>
            <person name="Rattei T."/>
            <person name="Meckenstock R.U."/>
        </authorList>
    </citation>
    <scope>NUCLEOTIDE SEQUENCE</scope>
</reference>
<dbReference type="Gene3D" id="1.10.1670.10">
    <property type="entry name" value="Helix-hairpin-Helix base-excision DNA repair enzymes (C-terminal)"/>
    <property type="match status" value="1"/>
</dbReference>
<comment type="similarity">
    <text evidence="1 12">Belongs to the Nth/MutY family.</text>
</comment>
<comment type="catalytic activity">
    <reaction evidence="12">
        <text>2'-deoxyribonucleotide-(2'-deoxyribose 5'-phosphate)-2'-deoxyribonucleotide-DNA = a 3'-end 2'-deoxyribonucleotide-(2,3-dehydro-2,3-deoxyribose 5'-phosphate)-DNA + a 5'-end 5'-phospho-2'-deoxyribonucleoside-DNA + H(+)</text>
        <dbReference type="Rhea" id="RHEA:66592"/>
        <dbReference type="Rhea" id="RHEA-COMP:13180"/>
        <dbReference type="Rhea" id="RHEA-COMP:16897"/>
        <dbReference type="Rhea" id="RHEA-COMP:17067"/>
        <dbReference type="ChEBI" id="CHEBI:15378"/>
        <dbReference type="ChEBI" id="CHEBI:136412"/>
        <dbReference type="ChEBI" id="CHEBI:157695"/>
        <dbReference type="ChEBI" id="CHEBI:167181"/>
        <dbReference type="EC" id="4.2.99.18"/>
    </reaction>
</comment>
<dbReference type="HAMAP" id="MF_00942">
    <property type="entry name" value="Nth"/>
    <property type="match status" value="1"/>
</dbReference>
<dbReference type="EC" id="4.2.99.18" evidence="12"/>
<dbReference type="SMART" id="SM00478">
    <property type="entry name" value="ENDO3c"/>
    <property type="match status" value="1"/>
</dbReference>
<dbReference type="InterPro" id="IPR003265">
    <property type="entry name" value="HhH-GPD_domain"/>
</dbReference>
<keyword evidence="10 12" id="KW-0456">Lyase</keyword>
<comment type="function">
    <text evidence="12">DNA repair enzyme that has both DNA N-glycosylase activity and AP-lyase activity. The DNA N-glycosylase activity releases various damaged pyrimidines from DNA by cleaving the N-glycosidic bond, leaving an AP (apurinic/apyrimidinic) site. The AP-lyase activity cleaves the phosphodiester bond 3' to the AP site by a beta-elimination, leaving a 3'-terminal unsaturated sugar and a product with a terminal 5'-phosphate.</text>
</comment>
<dbReference type="EMBL" id="FR695877">
    <property type="protein sequence ID" value="CBX31175.1"/>
    <property type="molecule type" value="Genomic_DNA"/>
</dbReference>
<organism evidence="14">
    <name type="scientific">uncultured Desulfobacterium sp</name>
    <dbReference type="NCBI Taxonomy" id="201089"/>
    <lineage>
        <taxon>Bacteria</taxon>
        <taxon>Pseudomonadati</taxon>
        <taxon>Thermodesulfobacteriota</taxon>
        <taxon>Desulfobacteria</taxon>
        <taxon>Desulfobacterales</taxon>
        <taxon>Desulfobacteriaceae</taxon>
        <taxon>Desulfobacterium</taxon>
        <taxon>environmental samples</taxon>
    </lineage>
</organism>
<proteinExistence type="inferred from homology"/>
<keyword evidence="6 12" id="KW-0408">Iron</keyword>
<evidence type="ECO:0000313" key="14">
    <source>
        <dbReference type="EMBL" id="CBX31175.1"/>
    </source>
</evidence>
<dbReference type="GO" id="GO:0140078">
    <property type="term" value="F:class I DNA-(apurinic or apyrimidinic site) endonuclease activity"/>
    <property type="evidence" value="ECO:0007669"/>
    <property type="project" value="UniProtKB-EC"/>
</dbReference>
<dbReference type="GO" id="GO:0046872">
    <property type="term" value="F:metal ion binding"/>
    <property type="evidence" value="ECO:0007669"/>
    <property type="project" value="UniProtKB-KW"/>
</dbReference>
<evidence type="ECO:0000256" key="7">
    <source>
        <dbReference type="ARBA" id="ARBA00023014"/>
    </source>
</evidence>
<dbReference type="PROSITE" id="PS00764">
    <property type="entry name" value="ENDONUCLEASE_III_1"/>
    <property type="match status" value="1"/>
</dbReference>
<comment type="cofactor">
    <cofactor evidence="12">
        <name>[4Fe-4S] cluster</name>
        <dbReference type="ChEBI" id="CHEBI:49883"/>
    </cofactor>
    <text evidence="12">Binds 1 [4Fe-4S] cluster.</text>
</comment>
<keyword evidence="14" id="KW-0540">Nuclease</keyword>
<keyword evidence="7 12" id="KW-0411">Iron-sulfur</keyword>
<feature type="binding site" evidence="12">
    <location>
        <position position="221"/>
    </location>
    <ligand>
        <name>[4Fe-4S] cluster</name>
        <dbReference type="ChEBI" id="CHEBI:49883"/>
    </ligand>
</feature>
<evidence type="ECO:0000256" key="2">
    <source>
        <dbReference type="ARBA" id="ARBA00022485"/>
    </source>
</evidence>
<dbReference type="GO" id="GO:0006285">
    <property type="term" value="P:base-excision repair, AP site formation"/>
    <property type="evidence" value="ECO:0007669"/>
    <property type="project" value="TreeGrafter"/>
</dbReference>
<evidence type="ECO:0000256" key="4">
    <source>
        <dbReference type="ARBA" id="ARBA00022763"/>
    </source>
</evidence>
<evidence type="ECO:0000256" key="10">
    <source>
        <dbReference type="ARBA" id="ARBA00023239"/>
    </source>
</evidence>
<evidence type="ECO:0000256" key="1">
    <source>
        <dbReference type="ARBA" id="ARBA00008343"/>
    </source>
</evidence>
<keyword evidence="8 12" id="KW-0238">DNA-binding</keyword>
<dbReference type="InterPro" id="IPR005759">
    <property type="entry name" value="Nth"/>
</dbReference>
<name>E1YM42_9BACT</name>
<keyword evidence="4 12" id="KW-0227">DNA damage</keyword>
<dbReference type="NCBIfam" id="TIGR01083">
    <property type="entry name" value="nth"/>
    <property type="match status" value="1"/>
</dbReference>
<feature type="binding site" evidence="12">
    <location>
        <position position="228"/>
    </location>
    <ligand>
        <name>[4Fe-4S] cluster</name>
        <dbReference type="ChEBI" id="CHEBI:49883"/>
    </ligand>
</feature>
<evidence type="ECO:0000256" key="12">
    <source>
        <dbReference type="HAMAP-Rule" id="MF_00942"/>
    </source>
</evidence>
<evidence type="ECO:0000256" key="11">
    <source>
        <dbReference type="ARBA" id="ARBA00023295"/>
    </source>
</evidence>
<dbReference type="GO" id="GO:0003677">
    <property type="term" value="F:DNA binding"/>
    <property type="evidence" value="ECO:0007669"/>
    <property type="project" value="UniProtKB-UniRule"/>
</dbReference>
<feature type="binding site" evidence="12">
    <location>
        <position position="231"/>
    </location>
    <ligand>
        <name>[4Fe-4S] cluster</name>
        <dbReference type="ChEBI" id="CHEBI:49883"/>
    </ligand>
</feature>
<dbReference type="SMART" id="SM00525">
    <property type="entry name" value="FES"/>
    <property type="match status" value="1"/>
</dbReference>
<keyword evidence="3 12" id="KW-0479">Metal-binding</keyword>
<dbReference type="InterPro" id="IPR004036">
    <property type="entry name" value="Endonuclease-III-like_CS2"/>
</dbReference>
<dbReference type="CDD" id="cd00056">
    <property type="entry name" value="ENDO3c"/>
    <property type="match status" value="1"/>
</dbReference>
<dbReference type="SUPFAM" id="SSF48150">
    <property type="entry name" value="DNA-glycosylase"/>
    <property type="match status" value="1"/>
</dbReference>
<keyword evidence="2 12" id="KW-0004">4Fe-4S</keyword>
<keyword evidence="5 12" id="KW-0378">Hydrolase</keyword>
<dbReference type="InterPro" id="IPR003651">
    <property type="entry name" value="Endonuclease3_FeS-loop_motif"/>
</dbReference>
<dbReference type="InterPro" id="IPR004035">
    <property type="entry name" value="Endouclease-III_FeS-bd_BS"/>
</dbReference>